<dbReference type="AlphaFoldDB" id="A0A0M8K5R4"/>
<reference evidence="2" key="2">
    <citation type="submission" date="2015-08" db="EMBL/GenBank/DDBJ databases">
        <title>Draft Genome Sequence of a Heterotrophic Facultative Anaerobic Bacterium Ardenticatena maritima Strain 110S.</title>
        <authorList>
            <person name="Kawaichi S."/>
            <person name="Yoshida T."/>
            <person name="Sako Y."/>
            <person name="Nakamura R."/>
        </authorList>
    </citation>
    <scope>NUCLEOTIDE SEQUENCE [LARGE SCALE GENOMIC DNA]</scope>
    <source>
        <strain evidence="2">110S</strain>
    </source>
</reference>
<evidence type="ECO:0000313" key="1">
    <source>
        <dbReference type="EMBL" id="GAP62285.1"/>
    </source>
</evidence>
<comment type="caution">
    <text evidence="1">The sequence shown here is derived from an EMBL/GenBank/DDBJ whole genome shotgun (WGS) entry which is preliminary data.</text>
</comment>
<proteinExistence type="predicted"/>
<protein>
    <submittedName>
        <fullName evidence="1">Uncharacterized protein</fullName>
    </submittedName>
</protein>
<accession>A0A0M8K5R4</accession>
<dbReference type="EMBL" id="BBZA01000039">
    <property type="protein sequence ID" value="GAP62285.1"/>
    <property type="molecule type" value="Genomic_DNA"/>
</dbReference>
<organism evidence="1 2">
    <name type="scientific">Ardenticatena maritima</name>
    <dbReference type="NCBI Taxonomy" id="872965"/>
    <lineage>
        <taxon>Bacteria</taxon>
        <taxon>Bacillati</taxon>
        <taxon>Chloroflexota</taxon>
        <taxon>Ardenticatenia</taxon>
        <taxon>Ardenticatenales</taxon>
        <taxon>Ardenticatenaceae</taxon>
        <taxon>Ardenticatena</taxon>
    </lineage>
</organism>
<name>A0A0M8K5R4_9CHLR</name>
<sequence>MRFIQPRTCGFYWWAFYTEAAQFGKWLSVNGSGRGLAPRVDLAKSAKSCSMQSRQLQEAGFFYVERTRPTTAYGWRGTVAGKPSHC</sequence>
<reference evidence="1 2" key="1">
    <citation type="journal article" date="2015" name="Genome Announc.">
        <title>Draft Genome Sequence of a Heterotrophic Facultative Anaerobic Thermophilic Bacterium, Ardenticatena maritima Strain 110ST.</title>
        <authorList>
            <person name="Kawaichi S."/>
            <person name="Yoshida T."/>
            <person name="Sako Y."/>
            <person name="Nakamura R."/>
        </authorList>
    </citation>
    <scope>NUCLEOTIDE SEQUENCE [LARGE SCALE GENOMIC DNA]</scope>
    <source>
        <strain evidence="1 2">110S</strain>
    </source>
</reference>
<dbReference type="InParanoid" id="A0A0M8K5R4"/>
<gene>
    <name evidence="1" type="ORF">ARMA_0708</name>
</gene>
<dbReference type="Proteomes" id="UP000037784">
    <property type="component" value="Unassembled WGS sequence"/>
</dbReference>
<evidence type="ECO:0000313" key="2">
    <source>
        <dbReference type="Proteomes" id="UP000037784"/>
    </source>
</evidence>
<keyword evidence="2" id="KW-1185">Reference proteome</keyword>